<dbReference type="Proteomes" id="UP000823399">
    <property type="component" value="Unassembled WGS sequence"/>
</dbReference>
<dbReference type="GeneID" id="64702031"/>
<accession>A0A9P7FDM8</accession>
<keyword evidence="2" id="KW-1185">Reference proteome</keyword>
<organism evidence="1 2">
    <name type="scientific">Suillus discolor</name>
    <dbReference type="NCBI Taxonomy" id="1912936"/>
    <lineage>
        <taxon>Eukaryota</taxon>
        <taxon>Fungi</taxon>
        <taxon>Dikarya</taxon>
        <taxon>Basidiomycota</taxon>
        <taxon>Agaricomycotina</taxon>
        <taxon>Agaricomycetes</taxon>
        <taxon>Agaricomycetidae</taxon>
        <taxon>Boletales</taxon>
        <taxon>Suillineae</taxon>
        <taxon>Suillaceae</taxon>
        <taxon>Suillus</taxon>
    </lineage>
</organism>
<evidence type="ECO:0000313" key="2">
    <source>
        <dbReference type="Proteomes" id="UP000823399"/>
    </source>
</evidence>
<dbReference type="RefSeq" id="XP_041295479.1">
    <property type="nucleotide sequence ID" value="XM_041439772.1"/>
</dbReference>
<proteinExistence type="predicted"/>
<dbReference type="PROSITE" id="PS51257">
    <property type="entry name" value="PROKAR_LIPOPROTEIN"/>
    <property type="match status" value="1"/>
</dbReference>
<protein>
    <submittedName>
        <fullName evidence="1">Uncharacterized protein</fullName>
    </submittedName>
</protein>
<sequence length="113" mass="12588">MVRLSDKSTGVASLTGCACSFRLGVVLSLMTLLTSLACTDSPANILKSAIVLNALYNHTSIVPNIQMPWKYTRDKTWTTHLFSYPRLLYSSLITAPTTRHILDPRFPSLHQHV</sequence>
<name>A0A9P7FDM8_9AGAM</name>
<dbReference type="OrthoDB" id="10484315at2759"/>
<reference evidence="1" key="1">
    <citation type="journal article" date="2020" name="New Phytol.">
        <title>Comparative genomics reveals dynamic genome evolution in host specialist ectomycorrhizal fungi.</title>
        <authorList>
            <person name="Lofgren L.A."/>
            <person name="Nguyen N.H."/>
            <person name="Vilgalys R."/>
            <person name="Ruytinx J."/>
            <person name="Liao H.L."/>
            <person name="Branco S."/>
            <person name="Kuo A."/>
            <person name="LaButti K."/>
            <person name="Lipzen A."/>
            <person name="Andreopoulos W."/>
            <person name="Pangilinan J."/>
            <person name="Riley R."/>
            <person name="Hundley H."/>
            <person name="Na H."/>
            <person name="Barry K."/>
            <person name="Grigoriev I.V."/>
            <person name="Stajich J.E."/>
            <person name="Kennedy P.G."/>
        </authorList>
    </citation>
    <scope>NUCLEOTIDE SEQUENCE</scope>
    <source>
        <strain evidence="1">FC423</strain>
    </source>
</reference>
<dbReference type="AlphaFoldDB" id="A0A9P7FDM8"/>
<comment type="caution">
    <text evidence="1">The sequence shown here is derived from an EMBL/GenBank/DDBJ whole genome shotgun (WGS) entry which is preliminary data.</text>
</comment>
<evidence type="ECO:0000313" key="1">
    <source>
        <dbReference type="EMBL" id="KAG2112680.1"/>
    </source>
</evidence>
<gene>
    <name evidence="1" type="ORF">F5147DRAFT_74570</name>
</gene>
<dbReference type="EMBL" id="JABBWM010000014">
    <property type="protein sequence ID" value="KAG2112680.1"/>
    <property type="molecule type" value="Genomic_DNA"/>
</dbReference>